<gene>
    <name evidence="2" type="ORF">AK812_SmicGene3279</name>
</gene>
<accession>A0A1Q9EZA8</accession>
<dbReference type="EMBL" id="LSRX01000038">
    <property type="protein sequence ID" value="OLQ12804.1"/>
    <property type="molecule type" value="Genomic_DNA"/>
</dbReference>
<sequence>MMTTTSMMKMTMMLVLVVVIAVVVVVGGEVVEVVAVVVVVGGRVGGARGLVAAAAAPAGFVKYYKLHDVHIDHKHVHYLDFGYDQHHDVNFHNLNLHDVDVLNIGISSLGPKFLLVRMPGGSIEIPRRLITAGSGPTRGRELMGPAPASAKNTAEVTRSWQCVCETVQHALCLLLEGRHIILHELHLNINHKHNDVHNFHLHYVHLDHIEFYDVDEHILDFHDKCSDAHDLNIILDHDIFNDRDKDHIDILVSDENNINIIIHHDHDNIKDRNINNHFVRDQDNDDNLHKVNNVDLHYEYFGNFHEYFYYIHHQHLQQFNDLLEHHDIQYIHYIYEHNCFSSDCNIHNNLVDEFDLHYVHLDINYIHHDELHHIHNYHIQYDHNDDDHLPGTEELELRLLRFDSLPDTSLQQYTHIMFFIESSFCEQTTPQVIPVLDAKASVSSVAFVDKDLDGWEIGGSISWYYRLYLADDDIGVNRALLNYQVSSFRYLRFTVLALRNDTFATGVQIADIEFRVAGATLGLTGALASNEGSLASLSAPLPVFAGPSEAIDGSAATKWFDYQRAPLVVKLPSAQLVEA</sequence>
<comment type="caution">
    <text evidence="2">The sequence shown here is derived from an EMBL/GenBank/DDBJ whole genome shotgun (WGS) entry which is preliminary data.</text>
</comment>
<protein>
    <submittedName>
        <fullName evidence="2">Uncharacterized protein</fullName>
    </submittedName>
</protein>
<reference evidence="2 3" key="1">
    <citation type="submission" date="2016-02" db="EMBL/GenBank/DDBJ databases">
        <title>Genome analysis of coral dinoflagellate symbionts highlights evolutionary adaptations to a symbiotic lifestyle.</title>
        <authorList>
            <person name="Aranda M."/>
            <person name="Li Y."/>
            <person name="Liew Y.J."/>
            <person name="Baumgarten S."/>
            <person name="Simakov O."/>
            <person name="Wilson M."/>
            <person name="Piel J."/>
            <person name="Ashoor H."/>
            <person name="Bougouffa S."/>
            <person name="Bajic V.B."/>
            <person name="Ryu T."/>
            <person name="Ravasi T."/>
            <person name="Bayer T."/>
            <person name="Micklem G."/>
            <person name="Kim H."/>
            <person name="Bhak J."/>
            <person name="Lajeunesse T.C."/>
            <person name="Voolstra C.R."/>
        </authorList>
    </citation>
    <scope>NUCLEOTIDE SEQUENCE [LARGE SCALE GENOMIC DNA]</scope>
    <source>
        <strain evidence="2 3">CCMP2467</strain>
    </source>
</reference>
<dbReference type="Proteomes" id="UP000186817">
    <property type="component" value="Unassembled WGS sequence"/>
</dbReference>
<feature type="chain" id="PRO_5012909500" evidence="1">
    <location>
        <begin position="29"/>
        <end position="579"/>
    </location>
</feature>
<dbReference type="OrthoDB" id="10301706at2759"/>
<dbReference type="AlphaFoldDB" id="A0A1Q9EZA8"/>
<proteinExistence type="predicted"/>
<name>A0A1Q9EZA8_SYMMI</name>
<evidence type="ECO:0000256" key="1">
    <source>
        <dbReference type="SAM" id="SignalP"/>
    </source>
</evidence>
<organism evidence="2 3">
    <name type="scientific">Symbiodinium microadriaticum</name>
    <name type="common">Dinoflagellate</name>
    <name type="synonym">Zooxanthella microadriatica</name>
    <dbReference type="NCBI Taxonomy" id="2951"/>
    <lineage>
        <taxon>Eukaryota</taxon>
        <taxon>Sar</taxon>
        <taxon>Alveolata</taxon>
        <taxon>Dinophyceae</taxon>
        <taxon>Suessiales</taxon>
        <taxon>Symbiodiniaceae</taxon>
        <taxon>Symbiodinium</taxon>
    </lineage>
</organism>
<feature type="signal peptide" evidence="1">
    <location>
        <begin position="1"/>
        <end position="28"/>
    </location>
</feature>
<evidence type="ECO:0000313" key="2">
    <source>
        <dbReference type="EMBL" id="OLQ12804.1"/>
    </source>
</evidence>
<evidence type="ECO:0000313" key="3">
    <source>
        <dbReference type="Proteomes" id="UP000186817"/>
    </source>
</evidence>
<keyword evidence="3" id="KW-1185">Reference proteome</keyword>
<keyword evidence="1" id="KW-0732">Signal</keyword>